<dbReference type="STRING" id="314287.GB2207_07158"/>
<dbReference type="GO" id="GO:0050660">
    <property type="term" value="F:flavin adenine dinucleotide binding"/>
    <property type="evidence" value="ECO:0007669"/>
    <property type="project" value="TreeGrafter"/>
</dbReference>
<evidence type="ECO:0000313" key="7">
    <source>
        <dbReference type="EMBL" id="EAS46612.1"/>
    </source>
</evidence>
<evidence type="ECO:0000259" key="6">
    <source>
        <dbReference type="Pfam" id="PF02776"/>
    </source>
</evidence>
<dbReference type="Gene3D" id="3.40.50.970">
    <property type="match status" value="2"/>
</dbReference>
<dbReference type="PANTHER" id="PTHR18968:SF13">
    <property type="entry name" value="ACETOLACTATE SYNTHASE CATALYTIC SUBUNIT, MITOCHONDRIAL"/>
    <property type="match status" value="1"/>
</dbReference>
<dbReference type="OrthoDB" id="9785953at2"/>
<organism evidence="7 8">
    <name type="scientific">gamma proteobacterium HTCC2207</name>
    <dbReference type="NCBI Taxonomy" id="314287"/>
    <lineage>
        <taxon>Bacteria</taxon>
        <taxon>Pseudomonadati</taxon>
        <taxon>Pseudomonadota</taxon>
        <taxon>Gammaproteobacteria</taxon>
        <taxon>Cellvibrionales</taxon>
        <taxon>Porticoccaceae</taxon>
        <taxon>SAR92 clade</taxon>
    </lineage>
</organism>
<dbReference type="eggNOG" id="COG0028">
    <property type="taxonomic scope" value="Bacteria"/>
</dbReference>
<gene>
    <name evidence="7" type="ORF">GB2207_07158</name>
</gene>
<dbReference type="HOGENOM" id="CLU_013748_1_3_6"/>
<reference evidence="7 8" key="1">
    <citation type="submission" date="2006-03" db="EMBL/GenBank/DDBJ databases">
        <authorList>
            <person name="Giovannoni S.J."/>
            <person name="Cho J.-C."/>
            <person name="Ferriera S."/>
            <person name="Johnson J."/>
            <person name="Kravitz S."/>
            <person name="Halpern A."/>
            <person name="Remington K."/>
            <person name="Beeson K."/>
            <person name="Tran B."/>
            <person name="Rogers Y.-H."/>
            <person name="Friedman R."/>
            <person name="Venter J.C."/>
        </authorList>
    </citation>
    <scope>NUCLEOTIDE SEQUENCE [LARGE SCALE GENOMIC DNA]</scope>
    <source>
        <strain evidence="7 8">HTCC2207</strain>
    </source>
</reference>
<dbReference type="InterPro" id="IPR012001">
    <property type="entry name" value="Thiamin_PyroP_enz_TPP-bd_dom"/>
</dbReference>
<keyword evidence="2 3" id="KW-0786">Thiamine pyrophosphate</keyword>
<dbReference type="GO" id="GO:0009099">
    <property type="term" value="P:L-valine biosynthetic process"/>
    <property type="evidence" value="ECO:0007669"/>
    <property type="project" value="TreeGrafter"/>
</dbReference>
<dbReference type="SUPFAM" id="SSF52467">
    <property type="entry name" value="DHS-like NAD/FAD-binding domain"/>
    <property type="match status" value="1"/>
</dbReference>
<sequence>MNKNGAWLTQYALEQLGITHTFGIPGVQNAEIYDHLNQSESITPLLVNHEMNAAFMADAVSRTSAGSVGTMLIVSGSGVTHAISGIGEAYLAGIPLLIIAGADAVNAEQSSYPYIDAKEILKPLTKAIFSVNDQQQIIETLFAAYRIATSDRPGPVFVEIPLDIQVLSADIDAPLPIYSHSTDNEAESTSDADLNAAATQLLQAELPGIIVGWDAVDTQAEVIALAQQIGAPVCTTLSGISSFPAKHPLHAGMIFGPAAVPSAESAFKDCDCLLAIGTNLNKVDTASGSAVLPANIIYITRDKENFSDQETSSLLRGNIQQITTNLLYKLQEKQPAAVSRPALLEDIANHKAQFKKEWQGHNSRGLVNPAVFFNKLQAAIRDDAVIITDDGLHTFLAAELLPINNPRSFISPSSFNAMGYCIPAVNAAKLVNPDKQVVGIVGDGAMLMSGMEALTAVRENLGAIYCIFNDGKLSRINHSQRISDDQTTCTQLGNINWGAFADSIECGYIPVRHNNDIEVALRHALETAAHNQPVFLDISIDYSRHSNYAQGVEKTNAARFSSMNKLGMLGRAIVRKLTG</sequence>
<proteinExistence type="inferred from homology"/>
<dbReference type="GO" id="GO:0030976">
    <property type="term" value="F:thiamine pyrophosphate binding"/>
    <property type="evidence" value="ECO:0007669"/>
    <property type="project" value="InterPro"/>
</dbReference>
<feature type="domain" description="Thiamine pyrophosphate enzyme N-terminal TPP-binding" evidence="6">
    <location>
        <begin position="10"/>
        <end position="109"/>
    </location>
</feature>
<evidence type="ECO:0000313" key="8">
    <source>
        <dbReference type="Proteomes" id="UP000005555"/>
    </source>
</evidence>
<dbReference type="SUPFAM" id="SSF52518">
    <property type="entry name" value="Thiamin diphosphate-binding fold (THDP-binding)"/>
    <property type="match status" value="2"/>
</dbReference>
<dbReference type="InterPro" id="IPR012000">
    <property type="entry name" value="Thiamin_PyroP_enz_cen_dom"/>
</dbReference>
<protein>
    <submittedName>
        <fullName evidence="7">Acetolactate synthase, large subunit</fullName>
    </submittedName>
</protein>
<evidence type="ECO:0000256" key="3">
    <source>
        <dbReference type="RuleBase" id="RU362132"/>
    </source>
</evidence>
<accession>Q1YQE9</accession>
<dbReference type="GO" id="GO:0005948">
    <property type="term" value="C:acetolactate synthase complex"/>
    <property type="evidence" value="ECO:0007669"/>
    <property type="project" value="TreeGrafter"/>
</dbReference>
<feature type="domain" description="Thiamine pyrophosphate enzyme central" evidence="4">
    <location>
        <begin position="194"/>
        <end position="315"/>
    </location>
</feature>
<evidence type="ECO:0000259" key="5">
    <source>
        <dbReference type="Pfam" id="PF02775"/>
    </source>
</evidence>
<evidence type="ECO:0000259" key="4">
    <source>
        <dbReference type="Pfam" id="PF00205"/>
    </source>
</evidence>
<dbReference type="InterPro" id="IPR029035">
    <property type="entry name" value="DHS-like_NAD/FAD-binding_dom"/>
</dbReference>
<dbReference type="PANTHER" id="PTHR18968">
    <property type="entry name" value="THIAMINE PYROPHOSPHATE ENZYMES"/>
    <property type="match status" value="1"/>
</dbReference>
<feature type="domain" description="Thiamine pyrophosphate enzyme TPP-binding" evidence="5">
    <location>
        <begin position="391"/>
        <end position="538"/>
    </location>
</feature>
<dbReference type="Pfam" id="PF02776">
    <property type="entry name" value="TPP_enzyme_N"/>
    <property type="match status" value="1"/>
</dbReference>
<name>Q1YQE9_9GAMM</name>
<dbReference type="Proteomes" id="UP000005555">
    <property type="component" value="Unassembled WGS sequence"/>
</dbReference>
<evidence type="ECO:0000256" key="2">
    <source>
        <dbReference type="ARBA" id="ARBA00023052"/>
    </source>
</evidence>
<dbReference type="GO" id="GO:0000287">
    <property type="term" value="F:magnesium ion binding"/>
    <property type="evidence" value="ECO:0007669"/>
    <property type="project" value="InterPro"/>
</dbReference>
<dbReference type="GO" id="GO:0003984">
    <property type="term" value="F:acetolactate synthase activity"/>
    <property type="evidence" value="ECO:0007669"/>
    <property type="project" value="TreeGrafter"/>
</dbReference>
<dbReference type="Pfam" id="PF02775">
    <property type="entry name" value="TPP_enzyme_C"/>
    <property type="match status" value="1"/>
</dbReference>
<dbReference type="CDD" id="cd07035">
    <property type="entry name" value="TPP_PYR_POX_like"/>
    <property type="match status" value="1"/>
</dbReference>
<evidence type="ECO:0000256" key="1">
    <source>
        <dbReference type="ARBA" id="ARBA00007812"/>
    </source>
</evidence>
<dbReference type="InterPro" id="IPR011766">
    <property type="entry name" value="TPP_enzyme_TPP-bd"/>
</dbReference>
<dbReference type="InterPro" id="IPR045229">
    <property type="entry name" value="TPP_enz"/>
</dbReference>
<dbReference type="Gene3D" id="3.40.50.1220">
    <property type="entry name" value="TPP-binding domain"/>
    <property type="match status" value="1"/>
</dbReference>
<dbReference type="Pfam" id="PF00205">
    <property type="entry name" value="TPP_enzyme_M"/>
    <property type="match status" value="1"/>
</dbReference>
<dbReference type="InterPro" id="IPR029061">
    <property type="entry name" value="THDP-binding"/>
</dbReference>
<keyword evidence="8" id="KW-1185">Reference proteome</keyword>
<dbReference type="AlphaFoldDB" id="Q1YQE9"/>
<comment type="similarity">
    <text evidence="1 3">Belongs to the TPP enzyme family.</text>
</comment>
<dbReference type="EMBL" id="AAPI01000006">
    <property type="protein sequence ID" value="EAS46612.1"/>
    <property type="molecule type" value="Genomic_DNA"/>
</dbReference>
<comment type="caution">
    <text evidence="7">The sequence shown here is derived from an EMBL/GenBank/DDBJ whole genome shotgun (WGS) entry which is preliminary data.</text>
</comment>
<dbReference type="GO" id="GO:0009097">
    <property type="term" value="P:isoleucine biosynthetic process"/>
    <property type="evidence" value="ECO:0007669"/>
    <property type="project" value="TreeGrafter"/>
</dbReference>
<dbReference type="CDD" id="cd00568">
    <property type="entry name" value="TPP_enzymes"/>
    <property type="match status" value="1"/>
</dbReference>